<keyword evidence="2" id="KW-0378">Hydrolase</keyword>
<dbReference type="GO" id="GO:0016787">
    <property type="term" value="F:hydrolase activity"/>
    <property type="evidence" value="ECO:0007669"/>
    <property type="project" value="UniProtKB-KW"/>
</dbReference>
<protein>
    <submittedName>
        <fullName evidence="2">Alpha/beta hydrolase</fullName>
    </submittedName>
</protein>
<dbReference type="RefSeq" id="WP_140036830.1">
    <property type="nucleotide sequence ID" value="NZ_CP041040.1"/>
</dbReference>
<dbReference type="InterPro" id="IPR000073">
    <property type="entry name" value="AB_hydrolase_1"/>
</dbReference>
<evidence type="ECO:0000313" key="3">
    <source>
        <dbReference type="Proteomes" id="UP000316125"/>
    </source>
</evidence>
<dbReference type="PANTHER" id="PTHR37017:SF11">
    <property type="entry name" value="ESTERASE_LIPASE_THIOESTERASE DOMAIN-CONTAINING PROTEIN"/>
    <property type="match status" value="1"/>
</dbReference>
<gene>
    <name evidence="2" type="ORF">FIV50_07125</name>
</gene>
<evidence type="ECO:0000313" key="2">
    <source>
        <dbReference type="EMBL" id="QDE34578.1"/>
    </source>
</evidence>
<feature type="domain" description="AB hydrolase-1" evidence="1">
    <location>
        <begin position="5"/>
        <end position="218"/>
    </location>
</feature>
<dbReference type="OrthoDB" id="9773549at2"/>
<name>A0A4Y5YPP5_9MICO</name>
<dbReference type="SUPFAM" id="SSF53474">
    <property type="entry name" value="alpha/beta-Hydrolases"/>
    <property type="match status" value="1"/>
</dbReference>
<dbReference type="PANTHER" id="PTHR37017">
    <property type="entry name" value="AB HYDROLASE-1 DOMAIN-CONTAINING PROTEIN-RELATED"/>
    <property type="match status" value="1"/>
</dbReference>
<sequence length="231" mass="24669">MAVFILVHGAGDTAWSWHRLAAVLRKRGHEVIAPDLPGDDESLTLVDYADAVVDAVGGRRGGIVVGHSFGGFTAPIVAEKLTADTLVMLAAMIPMPGESPNEWWSNTGFAAAVEAQAARDGGLTGNDDPFVGFYHDVPRGLAEEAMSRERAHPSAASMAAPWPLTAWPSVPTRFVVCTEDRFFPSALLRELALGRLGVVADEIRASHCVALSRPDELASMLVEYAAEVHRS</sequence>
<dbReference type="InterPro" id="IPR052897">
    <property type="entry name" value="Sec-Metab_Biosynth_Hydrolase"/>
</dbReference>
<dbReference type="EMBL" id="CP041040">
    <property type="protein sequence ID" value="QDE34578.1"/>
    <property type="molecule type" value="Genomic_DNA"/>
</dbReference>
<evidence type="ECO:0000259" key="1">
    <source>
        <dbReference type="Pfam" id="PF12697"/>
    </source>
</evidence>
<dbReference type="Proteomes" id="UP000316125">
    <property type="component" value="Chromosome"/>
</dbReference>
<organism evidence="2 3">
    <name type="scientific">Microbacterium foliorum</name>
    <dbReference type="NCBI Taxonomy" id="104336"/>
    <lineage>
        <taxon>Bacteria</taxon>
        <taxon>Bacillati</taxon>
        <taxon>Actinomycetota</taxon>
        <taxon>Actinomycetes</taxon>
        <taxon>Micrococcales</taxon>
        <taxon>Microbacteriaceae</taxon>
        <taxon>Microbacterium</taxon>
    </lineage>
</organism>
<proteinExistence type="predicted"/>
<reference evidence="2 3" key="1">
    <citation type="submission" date="2019-06" db="EMBL/GenBank/DDBJ databases">
        <title>Complete genome of Microbacterium foliorum M2.</title>
        <authorList>
            <person name="Cao G."/>
        </authorList>
    </citation>
    <scope>NUCLEOTIDE SEQUENCE [LARGE SCALE GENOMIC DNA]</scope>
    <source>
        <strain evidence="2 3">M2</strain>
    </source>
</reference>
<dbReference type="Pfam" id="PF12697">
    <property type="entry name" value="Abhydrolase_6"/>
    <property type="match status" value="1"/>
</dbReference>
<dbReference type="AlphaFoldDB" id="A0A4Y5YPP5"/>
<accession>A0A4Y5YPP5</accession>
<dbReference type="InterPro" id="IPR029058">
    <property type="entry name" value="AB_hydrolase_fold"/>
</dbReference>
<dbReference type="Gene3D" id="3.40.50.1820">
    <property type="entry name" value="alpha/beta hydrolase"/>
    <property type="match status" value="1"/>
</dbReference>